<feature type="region of interest" description="Disordered" evidence="1">
    <location>
        <begin position="623"/>
        <end position="642"/>
    </location>
</feature>
<feature type="compositionally biased region" description="Acidic residues" evidence="1">
    <location>
        <begin position="557"/>
        <end position="601"/>
    </location>
</feature>
<evidence type="ECO:0000313" key="2">
    <source>
        <dbReference type="EMBL" id="JAS36370.1"/>
    </source>
</evidence>
<organism evidence="2">
    <name type="scientific">Clastoptera arizonana</name>
    <name type="common">Arizona spittle bug</name>
    <dbReference type="NCBI Taxonomy" id="38151"/>
    <lineage>
        <taxon>Eukaryota</taxon>
        <taxon>Metazoa</taxon>
        <taxon>Ecdysozoa</taxon>
        <taxon>Arthropoda</taxon>
        <taxon>Hexapoda</taxon>
        <taxon>Insecta</taxon>
        <taxon>Pterygota</taxon>
        <taxon>Neoptera</taxon>
        <taxon>Paraneoptera</taxon>
        <taxon>Hemiptera</taxon>
        <taxon>Auchenorrhyncha</taxon>
        <taxon>Cercopoidea</taxon>
        <taxon>Clastopteridae</taxon>
        <taxon>Clastoptera</taxon>
    </lineage>
</organism>
<gene>
    <name evidence="2" type="ORF">g.20332</name>
</gene>
<feature type="compositionally biased region" description="Basic and acidic residues" evidence="1">
    <location>
        <begin position="22"/>
        <end position="77"/>
    </location>
</feature>
<feature type="region of interest" description="Disordered" evidence="1">
    <location>
        <begin position="792"/>
        <end position="811"/>
    </location>
</feature>
<protein>
    <submittedName>
        <fullName evidence="2">Uncharacterized protein</fullName>
    </submittedName>
</protein>
<feature type="compositionally biased region" description="Polar residues" evidence="1">
    <location>
        <begin position="939"/>
        <end position="963"/>
    </location>
</feature>
<feature type="region of interest" description="Disordered" evidence="1">
    <location>
        <begin position="741"/>
        <end position="782"/>
    </location>
</feature>
<feature type="non-terminal residue" evidence="2">
    <location>
        <position position="963"/>
    </location>
</feature>
<feature type="compositionally biased region" description="Polar residues" evidence="1">
    <location>
        <begin position="98"/>
        <end position="108"/>
    </location>
</feature>
<feature type="region of interest" description="Disordered" evidence="1">
    <location>
        <begin position="553"/>
        <end position="602"/>
    </location>
</feature>
<feature type="compositionally biased region" description="Polar residues" evidence="1">
    <location>
        <begin position="857"/>
        <end position="931"/>
    </location>
</feature>
<feature type="compositionally biased region" description="Low complexity" evidence="1">
    <location>
        <begin position="758"/>
        <end position="767"/>
    </location>
</feature>
<accession>A0A1B6EEN9</accession>
<proteinExistence type="predicted"/>
<reference evidence="2" key="1">
    <citation type="submission" date="2015-12" db="EMBL/GenBank/DDBJ databases">
        <title>De novo transcriptome assembly of four potential Pierce s Disease insect vectors from Arizona vineyards.</title>
        <authorList>
            <person name="Tassone E.E."/>
        </authorList>
    </citation>
    <scope>NUCLEOTIDE SEQUENCE</scope>
</reference>
<dbReference type="EMBL" id="GEDC01000928">
    <property type="protein sequence ID" value="JAS36370.1"/>
    <property type="molecule type" value="Transcribed_RNA"/>
</dbReference>
<feature type="region of interest" description="Disordered" evidence="1">
    <location>
        <begin position="840"/>
        <end position="963"/>
    </location>
</feature>
<feature type="compositionally biased region" description="Polar residues" evidence="1">
    <location>
        <begin position="745"/>
        <end position="757"/>
    </location>
</feature>
<feature type="region of interest" description="Disordered" evidence="1">
    <location>
        <begin position="1"/>
        <end position="108"/>
    </location>
</feature>
<dbReference type="AlphaFoldDB" id="A0A1B6EEN9"/>
<name>A0A1B6EEN9_9HEMI</name>
<evidence type="ECO:0000256" key="1">
    <source>
        <dbReference type="SAM" id="MobiDB-lite"/>
    </source>
</evidence>
<sequence length="963" mass="109469">MDSFVPSTESNRKSKNKPKSKKVSEKRESSQQNDHQKKVNESKSKKNPVKRESSQKNDHQKKENVSKSKDITVKRESSQQNGHQTKENVPKPKKISVKRQSSQQNNHQTIVTEKTETITASEPKPKKIVKKRITVQSPDTCSQTIEDVIRQSVSQDEVPEEINNIKSYDTYSQTIEDVIRQSVSQDEVPEEINNIKSYETIEDVMCQSFDLSHGELLEELSPIKSQYSSSDYLSLLANTTDFQTEENIKPVSQIIINHSSDFSDISNNNDPIIGEDCFMNPGSRNSSECSKLGSPKIKRRVNEFQSTSLLNLKRNVRVTVNKMTQFEIDCWTNKRSSSEKSIPNTKKVNKEISTLESKLKSSVETSNDKNLCDIVSDMESIGKTSTVETNKNSLSSKNSTQKIKNGNVLKRKYNAETKDSHTLTDRYLISKRRKVITISDSKNKSFNTLNLKETVLPEMVSECLELNSDSKTSHSINSSSQNMSSKRSKLNLCPQNDQEINFSSKSRNWSNDVDKEGKDFIMSKYLAESVSFEGNMYDKEDDTHMINSAAIVHTQDVDVDDNDDEDVDSNEDVDDNEADDSEDVVDKEDVDDNEDVNDNDDVLSLFASESIIDYPINRMREVQSTNNQQSMSSKPKPSIKKLNNSCQSRTQVNSSSSNEPFKMPSVLNRPFKIPIKKSSPVSFNKNTEITNDSSSKMVPFEGKITTNVTTINTSTIDSKSQNVSNKERLDIKENNCSHFKKSHNYNEANKPTNQNFPKNTATETNKNTNEHFSKNTDSNDIEADKRADQHFFKRNTTNDVRQNTKHPFCKKTDDYEANKRANLHSPKNSYCDDIRQIVNQTNDNEGNKKTNQHSPKKTNSNYMRQSINQTNDNEGNTKANQHSPKNTNSNYMRQSINQTNDNEGNTKANQHSPKNTNSNYMRQSINQTNDNEGNKKANQHSPKNTNSNYMRQSINQTNDNEGN</sequence>